<accession>A0AAV6TNK7</accession>
<dbReference type="EMBL" id="JAFNEN010001661">
    <property type="protein sequence ID" value="KAG8173535.1"/>
    <property type="molecule type" value="Genomic_DNA"/>
</dbReference>
<keyword evidence="3" id="KW-1185">Reference proteome</keyword>
<feature type="non-terminal residue" evidence="2">
    <location>
        <position position="1"/>
    </location>
</feature>
<reference evidence="2 3" key="1">
    <citation type="journal article" date="2022" name="Nat. Ecol. Evol.">
        <title>A masculinizing supergene underlies an exaggerated male reproductive morph in a spider.</title>
        <authorList>
            <person name="Hendrickx F."/>
            <person name="De Corte Z."/>
            <person name="Sonet G."/>
            <person name="Van Belleghem S.M."/>
            <person name="Kostlbacher S."/>
            <person name="Vangestel C."/>
        </authorList>
    </citation>
    <scope>NUCLEOTIDE SEQUENCE [LARGE SCALE GENOMIC DNA]</scope>
    <source>
        <strain evidence="2">W744_W776</strain>
    </source>
</reference>
<name>A0AAV6TNK7_9ARAC</name>
<protein>
    <recommendedName>
        <fullName evidence="1">OTU domain-containing protein</fullName>
    </recommendedName>
</protein>
<evidence type="ECO:0000259" key="1">
    <source>
        <dbReference type="PROSITE" id="PS50802"/>
    </source>
</evidence>
<comment type="caution">
    <text evidence="2">The sequence shown here is derived from an EMBL/GenBank/DDBJ whole genome shotgun (WGS) entry which is preliminary data.</text>
</comment>
<sequence>TALIQLFKSLYALLRGKQNISKEDLANASEKESKRLGLEGRYNWSEIFDLEKGVTEKAEKQSDKEQKLNKPDNFYVGKAISNGSCFFDSFRQSLEQQAGVQVTIEQLRNDCKRFAQNNPTEWFISKIGNDFDEVKGKFVNRGITCDQYVNSIEKNEFWGRSDIEGRILCGKYGVKLHVLESNPLHAHDNRQDPFLHQLIDSSGSKNVGEYNKVDYDNSSVLHIINRSHAHFEPLLNRLAKQTQEHQDFLLAKQLQEQEYAQQLQEREDYSLAMRFQEQQDSLLAKEVQEQEDLLYAKQLQGQEEKFARQLQEQPLAQSLNPRCSMEEVKIEDQQQQISVK</sequence>
<evidence type="ECO:0000313" key="3">
    <source>
        <dbReference type="Proteomes" id="UP000827092"/>
    </source>
</evidence>
<proteinExistence type="predicted"/>
<feature type="domain" description="OTU" evidence="1">
    <location>
        <begin position="74"/>
        <end position="237"/>
    </location>
</feature>
<organism evidence="2 3">
    <name type="scientific">Oedothorax gibbosus</name>
    <dbReference type="NCBI Taxonomy" id="931172"/>
    <lineage>
        <taxon>Eukaryota</taxon>
        <taxon>Metazoa</taxon>
        <taxon>Ecdysozoa</taxon>
        <taxon>Arthropoda</taxon>
        <taxon>Chelicerata</taxon>
        <taxon>Arachnida</taxon>
        <taxon>Araneae</taxon>
        <taxon>Araneomorphae</taxon>
        <taxon>Entelegynae</taxon>
        <taxon>Araneoidea</taxon>
        <taxon>Linyphiidae</taxon>
        <taxon>Erigoninae</taxon>
        <taxon>Oedothorax</taxon>
    </lineage>
</organism>
<dbReference type="Gene3D" id="3.90.70.80">
    <property type="match status" value="1"/>
</dbReference>
<evidence type="ECO:0000313" key="2">
    <source>
        <dbReference type="EMBL" id="KAG8173535.1"/>
    </source>
</evidence>
<dbReference type="AlphaFoldDB" id="A0AAV6TNK7"/>
<dbReference type="CDD" id="cd22754">
    <property type="entry name" value="OTU_wMelOTU-like"/>
    <property type="match status" value="1"/>
</dbReference>
<dbReference type="PROSITE" id="PS50802">
    <property type="entry name" value="OTU"/>
    <property type="match status" value="1"/>
</dbReference>
<dbReference type="Proteomes" id="UP000827092">
    <property type="component" value="Unassembled WGS sequence"/>
</dbReference>
<dbReference type="InterPro" id="IPR003323">
    <property type="entry name" value="OTU_dom"/>
</dbReference>
<gene>
    <name evidence="2" type="ORF">JTE90_006254</name>
</gene>